<evidence type="ECO:0000256" key="3">
    <source>
        <dbReference type="ARBA" id="ARBA00023134"/>
    </source>
</evidence>
<protein>
    <submittedName>
        <fullName evidence="6">Rho-related GTP-binding protein RhoU</fullName>
    </submittedName>
</protein>
<evidence type="ECO:0000313" key="6">
    <source>
        <dbReference type="WBParaSite" id="Pan_g4318.t1"/>
    </source>
</evidence>
<evidence type="ECO:0000256" key="4">
    <source>
        <dbReference type="SAM" id="MobiDB-lite"/>
    </source>
</evidence>
<feature type="compositionally biased region" description="Basic and acidic residues" evidence="4">
    <location>
        <begin position="208"/>
        <end position="218"/>
    </location>
</feature>
<dbReference type="NCBIfam" id="TIGR00231">
    <property type="entry name" value="small_GTP"/>
    <property type="match status" value="1"/>
</dbReference>
<sequence length="231" mass="26014">MSRLKCVLVGDSAIGKTSLIAAYTTNAFREHYNATTYDNFCVSVTVDNKPLRLELCDTAGRAEFDSLRLLSYNEANVFLLCFSVMSEASLQSVIYKWLPEVRALAPDVPVILCGTQSDLRHNLTKAMELKQRGIKPLTEKQIKKIADQHHLEVFECSALTHQNLKNVFDAVIVSSMSPKKQSSRGVDRNGSFNHHQNQQNGTPVPPPHNEKHKTGLKESFRKLVTMTRRLM</sequence>
<dbReference type="PROSITE" id="PS51421">
    <property type="entry name" value="RAS"/>
    <property type="match status" value="1"/>
</dbReference>
<reference evidence="5" key="1">
    <citation type="journal article" date="2013" name="Genetics">
        <title>The draft genome and transcriptome of Panagrellus redivivus are shaped by the harsh demands of a free-living lifestyle.</title>
        <authorList>
            <person name="Srinivasan J."/>
            <person name="Dillman A.R."/>
            <person name="Macchietto M.G."/>
            <person name="Heikkinen L."/>
            <person name="Lakso M."/>
            <person name="Fracchia K.M."/>
            <person name="Antoshechkin I."/>
            <person name="Mortazavi A."/>
            <person name="Wong G."/>
            <person name="Sternberg P.W."/>
        </authorList>
    </citation>
    <scope>NUCLEOTIDE SEQUENCE [LARGE SCALE GENOMIC DNA]</scope>
    <source>
        <strain evidence="5">MT8872</strain>
    </source>
</reference>
<organism evidence="5 6">
    <name type="scientific">Panagrellus redivivus</name>
    <name type="common">Microworm</name>
    <dbReference type="NCBI Taxonomy" id="6233"/>
    <lineage>
        <taxon>Eukaryota</taxon>
        <taxon>Metazoa</taxon>
        <taxon>Ecdysozoa</taxon>
        <taxon>Nematoda</taxon>
        <taxon>Chromadorea</taxon>
        <taxon>Rhabditida</taxon>
        <taxon>Tylenchina</taxon>
        <taxon>Panagrolaimomorpha</taxon>
        <taxon>Panagrolaimoidea</taxon>
        <taxon>Panagrolaimidae</taxon>
        <taxon>Panagrellus</taxon>
    </lineage>
</organism>
<dbReference type="AlphaFoldDB" id="A0A7E4VZL7"/>
<dbReference type="InterPro" id="IPR003578">
    <property type="entry name" value="Small_GTPase_Rho"/>
</dbReference>
<dbReference type="GO" id="GO:0003924">
    <property type="term" value="F:GTPase activity"/>
    <property type="evidence" value="ECO:0007669"/>
    <property type="project" value="InterPro"/>
</dbReference>
<dbReference type="Pfam" id="PF00071">
    <property type="entry name" value="Ras"/>
    <property type="match status" value="1"/>
</dbReference>
<dbReference type="FunFam" id="3.40.50.300:FF:001179">
    <property type="entry name" value="Rho family GTPase"/>
    <property type="match status" value="1"/>
</dbReference>
<dbReference type="PANTHER" id="PTHR24072">
    <property type="entry name" value="RHO FAMILY GTPASE"/>
    <property type="match status" value="1"/>
</dbReference>
<dbReference type="CDD" id="cd00157">
    <property type="entry name" value="Rho"/>
    <property type="match status" value="1"/>
</dbReference>
<name>A0A7E4VZL7_PANRE</name>
<dbReference type="SMART" id="SM00173">
    <property type="entry name" value="RAS"/>
    <property type="match status" value="1"/>
</dbReference>
<dbReference type="PRINTS" id="PR00449">
    <property type="entry name" value="RASTRNSFRMNG"/>
</dbReference>
<feature type="region of interest" description="Disordered" evidence="4">
    <location>
        <begin position="179"/>
        <end position="218"/>
    </location>
</feature>
<evidence type="ECO:0000256" key="1">
    <source>
        <dbReference type="ARBA" id="ARBA00010142"/>
    </source>
</evidence>
<dbReference type="WBParaSite" id="Pan_g4318.t1">
    <property type="protein sequence ID" value="Pan_g4318.t1"/>
    <property type="gene ID" value="Pan_g4318"/>
</dbReference>
<reference evidence="6" key="2">
    <citation type="submission" date="2020-10" db="UniProtKB">
        <authorList>
            <consortium name="WormBaseParasite"/>
        </authorList>
    </citation>
    <scope>IDENTIFICATION</scope>
</reference>
<dbReference type="SUPFAM" id="SSF52540">
    <property type="entry name" value="P-loop containing nucleoside triphosphate hydrolases"/>
    <property type="match status" value="1"/>
</dbReference>
<dbReference type="GO" id="GO:0005525">
    <property type="term" value="F:GTP binding"/>
    <property type="evidence" value="ECO:0007669"/>
    <property type="project" value="UniProtKB-KW"/>
</dbReference>
<keyword evidence="2" id="KW-0547">Nucleotide-binding</keyword>
<dbReference type="SMART" id="SM00175">
    <property type="entry name" value="RAB"/>
    <property type="match status" value="1"/>
</dbReference>
<keyword evidence="3" id="KW-0342">GTP-binding</keyword>
<dbReference type="InterPro" id="IPR001806">
    <property type="entry name" value="Small_GTPase"/>
</dbReference>
<dbReference type="InterPro" id="IPR005225">
    <property type="entry name" value="Small_GTP-bd"/>
</dbReference>
<dbReference type="SMART" id="SM00174">
    <property type="entry name" value="RHO"/>
    <property type="match status" value="1"/>
</dbReference>
<dbReference type="PROSITE" id="PS51419">
    <property type="entry name" value="RAB"/>
    <property type="match status" value="1"/>
</dbReference>
<keyword evidence="5" id="KW-1185">Reference proteome</keyword>
<feature type="compositionally biased region" description="Polar residues" evidence="4">
    <location>
        <begin position="179"/>
        <end position="202"/>
    </location>
</feature>
<dbReference type="InterPro" id="IPR027417">
    <property type="entry name" value="P-loop_NTPase"/>
</dbReference>
<comment type="similarity">
    <text evidence="1">Belongs to the small GTPase superfamily. Rho family.</text>
</comment>
<dbReference type="GO" id="GO:0007264">
    <property type="term" value="P:small GTPase-mediated signal transduction"/>
    <property type="evidence" value="ECO:0007669"/>
    <property type="project" value="InterPro"/>
</dbReference>
<evidence type="ECO:0000256" key="2">
    <source>
        <dbReference type="ARBA" id="ARBA00022741"/>
    </source>
</evidence>
<accession>A0A7E4VZL7</accession>
<proteinExistence type="inferred from homology"/>
<evidence type="ECO:0000313" key="5">
    <source>
        <dbReference type="Proteomes" id="UP000492821"/>
    </source>
</evidence>
<dbReference type="Gene3D" id="3.40.50.300">
    <property type="entry name" value="P-loop containing nucleotide triphosphate hydrolases"/>
    <property type="match status" value="1"/>
</dbReference>
<dbReference type="PROSITE" id="PS51420">
    <property type="entry name" value="RHO"/>
    <property type="match status" value="1"/>
</dbReference>
<dbReference type="Proteomes" id="UP000492821">
    <property type="component" value="Unassembled WGS sequence"/>
</dbReference>